<reference evidence="1 2" key="1">
    <citation type="submission" date="2017-02" db="EMBL/GenBank/DDBJ databases">
        <authorList>
            <person name="Peterson S.W."/>
        </authorList>
    </citation>
    <scope>NUCLEOTIDE SEQUENCE [LARGE SCALE GENOMIC DNA]</scope>
    <source>
        <strain evidence="1 2">ATCC 35992</strain>
    </source>
</reference>
<dbReference type="OrthoDB" id="14196at2"/>
<protein>
    <recommendedName>
        <fullName evidence="3">Foldase protein PrsA</fullName>
    </recommendedName>
</protein>
<evidence type="ECO:0008006" key="3">
    <source>
        <dbReference type="Google" id="ProtNLM"/>
    </source>
</evidence>
<dbReference type="EMBL" id="FUXZ01000010">
    <property type="protein sequence ID" value="SKA69093.1"/>
    <property type="molecule type" value="Genomic_DNA"/>
</dbReference>
<dbReference type="AlphaFoldDB" id="A0A1T4VVS8"/>
<evidence type="ECO:0000313" key="2">
    <source>
        <dbReference type="Proteomes" id="UP000190814"/>
    </source>
</evidence>
<organism evidence="1 2">
    <name type="scientific">Eubacterium uniforme</name>
    <dbReference type="NCBI Taxonomy" id="39495"/>
    <lineage>
        <taxon>Bacteria</taxon>
        <taxon>Bacillati</taxon>
        <taxon>Bacillota</taxon>
        <taxon>Clostridia</taxon>
        <taxon>Eubacteriales</taxon>
        <taxon>Eubacteriaceae</taxon>
        <taxon>Eubacterium</taxon>
    </lineage>
</organism>
<name>A0A1T4VVS8_9FIRM</name>
<evidence type="ECO:0000313" key="1">
    <source>
        <dbReference type="EMBL" id="SKA69093.1"/>
    </source>
</evidence>
<dbReference type="Proteomes" id="UP000190814">
    <property type="component" value="Unassembled WGS sequence"/>
</dbReference>
<keyword evidence="2" id="KW-1185">Reference proteome</keyword>
<accession>A0A1T4VVS8</accession>
<dbReference type="RefSeq" id="WP_078766622.1">
    <property type="nucleotide sequence ID" value="NZ_FUXZ01000010.1"/>
</dbReference>
<gene>
    <name evidence="1" type="ORF">SAMN02745111_01774</name>
</gene>
<dbReference type="STRING" id="39495.SAMN02745111_01774"/>
<proteinExistence type="predicted"/>
<sequence length="324" mass="37026">MYVLNDNSKKSVNKFLKKTVVVCMTVALCFSLASCKKKKEEKYTAMKIGSSNLSPGILRYYAYNAQASYENYYMASGAHIHWSEGKNKVSLEEQVKNQTLEDMVKKYKLINHSKDFEVNKSDIRDKDVSDMVDNYEKNSSDVLKGKVDASKNDLKSIFTTYLMYEEICDYIKEKYNIVVDKELYRQVSINLIEVSGDDAANTAVKICSEVNKGGTIVDVASKYKQEVIEGTIGAGDRDRDKIELACLSMKTGECVNVNTDLKNYVIYCVNDNDEKATDIIVADKEKELLNQQIDLIVKNYKDDVKIDNEMWDRINFNDPIFEEK</sequence>